<keyword evidence="4" id="KW-1185">Reference proteome</keyword>
<proteinExistence type="predicted"/>
<dbReference type="PANTHER" id="PTHR43727">
    <property type="entry name" value="DIAMINOPIMELATE DECARBOXYLASE"/>
    <property type="match status" value="1"/>
</dbReference>
<gene>
    <name evidence="3" type="ORF">GCM10010448_36180</name>
</gene>
<name>A0ABP6LL67_9ACTN</name>
<comment type="cofactor">
    <cofactor evidence="1">
        <name>pyridoxal 5'-phosphate</name>
        <dbReference type="ChEBI" id="CHEBI:597326"/>
    </cofactor>
</comment>
<dbReference type="Gene3D" id="3.20.20.10">
    <property type="entry name" value="Alanine racemase"/>
    <property type="match status" value="1"/>
</dbReference>
<dbReference type="Proteomes" id="UP001501532">
    <property type="component" value="Unassembled WGS sequence"/>
</dbReference>
<accession>A0ABP6LL67</accession>
<evidence type="ECO:0000313" key="4">
    <source>
        <dbReference type="Proteomes" id="UP001501532"/>
    </source>
</evidence>
<dbReference type="InterPro" id="IPR009006">
    <property type="entry name" value="Ala_racemase/Decarboxylase_C"/>
</dbReference>
<dbReference type="SUPFAM" id="SSF51419">
    <property type="entry name" value="PLP-binding barrel"/>
    <property type="match status" value="1"/>
</dbReference>
<dbReference type="InterPro" id="IPR029066">
    <property type="entry name" value="PLP-binding_barrel"/>
</dbReference>
<dbReference type="PANTHER" id="PTHR43727:SF2">
    <property type="entry name" value="GROUP IV DECARBOXYLASE"/>
    <property type="match status" value="1"/>
</dbReference>
<evidence type="ECO:0000256" key="2">
    <source>
        <dbReference type="ARBA" id="ARBA00022898"/>
    </source>
</evidence>
<evidence type="ECO:0000313" key="3">
    <source>
        <dbReference type="EMBL" id="GAA3049940.1"/>
    </source>
</evidence>
<dbReference type="Gene3D" id="2.40.37.10">
    <property type="entry name" value="Lyase, Ornithine Decarboxylase, Chain A, domain 1"/>
    <property type="match status" value="1"/>
</dbReference>
<protein>
    <recommendedName>
        <fullName evidence="5">Diaminopimelate decarboxylase</fullName>
    </recommendedName>
</protein>
<organism evidence="3 4">
    <name type="scientific">Streptomyces glomeratus</name>
    <dbReference type="NCBI Taxonomy" id="284452"/>
    <lineage>
        <taxon>Bacteria</taxon>
        <taxon>Bacillati</taxon>
        <taxon>Actinomycetota</taxon>
        <taxon>Actinomycetes</taxon>
        <taxon>Kitasatosporales</taxon>
        <taxon>Streptomycetaceae</taxon>
        <taxon>Streptomyces</taxon>
    </lineage>
</organism>
<evidence type="ECO:0000256" key="1">
    <source>
        <dbReference type="ARBA" id="ARBA00001933"/>
    </source>
</evidence>
<dbReference type="SUPFAM" id="SSF50621">
    <property type="entry name" value="Alanine racemase C-terminal domain-like"/>
    <property type="match status" value="1"/>
</dbReference>
<dbReference type="EMBL" id="BAAAUF010000030">
    <property type="protein sequence ID" value="GAA3049940.1"/>
    <property type="molecule type" value="Genomic_DNA"/>
</dbReference>
<keyword evidence="2" id="KW-0663">Pyridoxal phosphate</keyword>
<reference evidence="4" key="1">
    <citation type="journal article" date="2019" name="Int. J. Syst. Evol. Microbiol.">
        <title>The Global Catalogue of Microorganisms (GCM) 10K type strain sequencing project: providing services to taxonomists for standard genome sequencing and annotation.</title>
        <authorList>
            <consortium name="The Broad Institute Genomics Platform"/>
            <consortium name="The Broad Institute Genome Sequencing Center for Infectious Disease"/>
            <person name="Wu L."/>
            <person name="Ma J."/>
        </authorList>
    </citation>
    <scope>NUCLEOTIDE SEQUENCE [LARGE SCALE GENOMIC DNA]</scope>
    <source>
        <strain evidence="4">JCM 9091</strain>
    </source>
</reference>
<comment type="caution">
    <text evidence="3">The sequence shown here is derived from an EMBL/GenBank/DDBJ whole genome shotgun (WGS) entry which is preliminary data.</text>
</comment>
<evidence type="ECO:0008006" key="5">
    <source>
        <dbReference type="Google" id="ProtNLM"/>
    </source>
</evidence>
<sequence>MIDVEQRHQTVANVIPQRLLSAHGGSACFIEQLCITCAPEAARLWGIYMTALAHPWLRQADLARIAGQVGTPAFVYSEAQFRKNLGRVRDAAAAAGLGDRVELYIPFFPNSNPHVLAPLKEMDGVGVLVQLPSEYRLLREFGFEKFIVSPGHVSDDEIAFWDRTGNPTFLASLDEVAYSLRTEAPTISVRIDSLDSGKPGIKFGELDQLASLLEEYDRDLEGLEVYCGSGNSLEDMVGIVEQVFSIYLKYFPTARSINFAGGHGFDYDAWDESEKHFDWQEYFARIADSAKRMNIPQDVKLLFEPARDVLADTGVLLLSVERSLITTPVSNILVTDGCRMLMPSAQLRDRNHNVLFLDSSMQVIRSETTTSAAVRGRTILRNDYILPREVAVPDGTGADSHMVILDVGAYCATQHMEFLNVPPAAEVLVAADGVIQLISTPGDERDKWRNLLTEKQSLDGLSAAA</sequence>